<dbReference type="Pfam" id="PF19843">
    <property type="entry name" value="DUF6318"/>
    <property type="match status" value="1"/>
</dbReference>
<evidence type="ECO:0000256" key="1">
    <source>
        <dbReference type="SAM" id="MobiDB-lite"/>
    </source>
</evidence>
<evidence type="ECO:0000313" key="3">
    <source>
        <dbReference type="EMBL" id="WGH92602.1"/>
    </source>
</evidence>
<dbReference type="AlphaFoldDB" id="A0AAJ6AH16"/>
<keyword evidence="4" id="KW-1185">Reference proteome</keyword>
<dbReference type="RefSeq" id="WP_279674620.1">
    <property type="nucleotide sequence ID" value="NZ_CP122566.1"/>
</dbReference>
<protein>
    <submittedName>
        <fullName evidence="3">DUF6318 family protein</fullName>
    </submittedName>
</protein>
<gene>
    <name evidence="3" type="ORF">QDX21_09885</name>
</gene>
<sequence length="232" mass="25397">MPKPSLTPSTERRRHRFASVFSCSGLVLLGLVLAGCSSDDTNHNASARDATVPDEENQTATSQDPSPTEYIPASEDGPAQNVPVPEKPEGLSELTEEGMKAAALYWWDAYNYTTETGDTGPTEEVSAESCEFCQDEIEVLEGHYAAGRYAEGVKATPTIEEVASFDPDSQQGEVNISVEQAPGEVFDSDGTVLAEQSVDERNHSSWKMDMAFDETDSSWRLTQMWLYTDHDA</sequence>
<evidence type="ECO:0000313" key="4">
    <source>
        <dbReference type="Proteomes" id="UP001224674"/>
    </source>
</evidence>
<dbReference type="EMBL" id="CP122566">
    <property type="protein sequence ID" value="WGH92602.1"/>
    <property type="molecule type" value="Genomic_DNA"/>
</dbReference>
<dbReference type="InterPro" id="IPR046281">
    <property type="entry name" value="DUF6318"/>
</dbReference>
<feature type="domain" description="DUF6318" evidence="2">
    <location>
        <begin position="69"/>
        <end position="223"/>
    </location>
</feature>
<dbReference type="Proteomes" id="UP001224674">
    <property type="component" value="Chromosome"/>
</dbReference>
<feature type="region of interest" description="Disordered" evidence="1">
    <location>
        <begin position="41"/>
        <end position="94"/>
    </location>
</feature>
<reference evidence="3 4" key="1">
    <citation type="submission" date="2023-03" db="EMBL/GenBank/DDBJ databases">
        <title>Complete genome sequences of several Auritidibacter ignavus strains isolated from ear infections.</title>
        <authorList>
            <person name="Baehr T."/>
            <person name="Baumhoegger A.M."/>
        </authorList>
    </citation>
    <scope>NUCLEOTIDE SEQUENCE [LARGE SCALE GENOMIC DNA]</scope>
    <source>
        <strain evidence="3 4">BABAE-6</strain>
    </source>
</reference>
<name>A0AAJ6AH16_9MICC</name>
<evidence type="ECO:0000259" key="2">
    <source>
        <dbReference type="Pfam" id="PF19843"/>
    </source>
</evidence>
<organism evidence="3 4">
    <name type="scientific">Auritidibacter ignavus</name>
    <dbReference type="NCBI Taxonomy" id="678932"/>
    <lineage>
        <taxon>Bacteria</taxon>
        <taxon>Bacillati</taxon>
        <taxon>Actinomycetota</taxon>
        <taxon>Actinomycetes</taxon>
        <taxon>Micrococcales</taxon>
        <taxon>Micrococcaceae</taxon>
        <taxon>Auritidibacter</taxon>
    </lineage>
</organism>
<proteinExistence type="predicted"/>
<accession>A0AAJ6AH16</accession>